<dbReference type="SMART" id="SM00368">
    <property type="entry name" value="LRR_RI"/>
    <property type="match status" value="8"/>
</dbReference>
<gene>
    <name evidence="3" type="ORF">OFUS_LOCUS4963</name>
</gene>
<dbReference type="GO" id="GO:0005509">
    <property type="term" value="F:calcium ion binding"/>
    <property type="evidence" value="ECO:0007669"/>
    <property type="project" value="InterPro"/>
</dbReference>
<dbReference type="InterPro" id="IPR032675">
    <property type="entry name" value="LRR_dom_sf"/>
</dbReference>
<feature type="region of interest" description="Disordered" evidence="2">
    <location>
        <begin position="571"/>
        <end position="616"/>
    </location>
</feature>
<evidence type="ECO:0000313" key="3">
    <source>
        <dbReference type="EMBL" id="CAH1777988.1"/>
    </source>
</evidence>
<dbReference type="Pfam" id="PF13499">
    <property type="entry name" value="EF-hand_7"/>
    <property type="match status" value="1"/>
</dbReference>
<dbReference type="OrthoDB" id="120976at2759"/>
<dbReference type="PANTHER" id="PTHR24114:SF50">
    <property type="entry name" value="RNI-LIKE PROTEIN"/>
    <property type="match status" value="1"/>
</dbReference>
<dbReference type="PROSITE" id="PS00018">
    <property type="entry name" value="EF_HAND_1"/>
    <property type="match status" value="2"/>
</dbReference>
<accession>A0A8J1TI78</accession>
<sequence length="616" mass="69324">MDYRSMTLVDGVEGERLPVIEDTARQRKQHNDTSEPEKKPPSKWKLLEAVVDIERDKIDKRKWNEANKDAIKRIKRSYKCACKTFNALPMTHFSKQLGCKAISMKGYGLGDAGTKALCVALLNDYILTNLDLSGNILGDKELQYIKQLLEVNVYISTLDLSDNNFTTEGARTLGKMFSKHNSVNRLNLSGNDFQDKDAKYISLIIRYNTDLIRLDLSHNNFMESGGVFLGHALGHNDSLEELDLSWNHLRGKGAAAIGNGLKTNKSVTSLSLGYNGFGNEGSTAISHALKENKTLTELDLTNNRIHPPAAFVLFEGLIRNSKLEVLNLSRNPLTPVTTTYAISKLKESGVSQLAHLDLSGMVVSTEFEETVKEIKELRQFEAIYDSSMHLRGQLDVNSFMKKGNNKNSNLGFKSPTRVFNVEPAKILYSLKDRMSRSVDFFNNLDADGSQTISREEFRKGMERMNFNMSKSALDELIDYLDADGDGEIDILEFIEGERRMKRIQALNKEKQRKKEALKLPTISGKQTPNQTPSLTQLKENLQDTAENGEREEAPPVFKRKMSMKEFYNFGTKYEPLPQLPGRNLTSRDQTRGVSRGSNTGASKPASRIGKRSLIRE</sequence>
<dbReference type="Gene3D" id="1.10.238.10">
    <property type="entry name" value="EF-hand"/>
    <property type="match status" value="1"/>
</dbReference>
<dbReference type="InterPro" id="IPR052394">
    <property type="entry name" value="LRR-containing"/>
</dbReference>
<reference evidence="3" key="1">
    <citation type="submission" date="2022-03" db="EMBL/GenBank/DDBJ databases">
        <authorList>
            <person name="Martin C."/>
        </authorList>
    </citation>
    <scope>NUCLEOTIDE SEQUENCE</scope>
</reference>
<evidence type="ECO:0000313" key="4">
    <source>
        <dbReference type="Proteomes" id="UP000749559"/>
    </source>
</evidence>
<feature type="region of interest" description="Disordered" evidence="2">
    <location>
        <begin position="1"/>
        <end position="42"/>
    </location>
</feature>
<dbReference type="PANTHER" id="PTHR24114">
    <property type="entry name" value="LEUCINE RICH REPEAT FAMILY PROTEIN"/>
    <property type="match status" value="1"/>
</dbReference>
<dbReference type="Proteomes" id="UP000749559">
    <property type="component" value="Unassembled WGS sequence"/>
</dbReference>
<organism evidence="3 4">
    <name type="scientific">Owenia fusiformis</name>
    <name type="common">Polychaete worm</name>
    <dbReference type="NCBI Taxonomy" id="6347"/>
    <lineage>
        <taxon>Eukaryota</taxon>
        <taxon>Metazoa</taxon>
        <taxon>Spiralia</taxon>
        <taxon>Lophotrochozoa</taxon>
        <taxon>Annelida</taxon>
        <taxon>Polychaeta</taxon>
        <taxon>Sedentaria</taxon>
        <taxon>Canalipalpata</taxon>
        <taxon>Sabellida</taxon>
        <taxon>Oweniida</taxon>
        <taxon>Oweniidae</taxon>
        <taxon>Owenia</taxon>
    </lineage>
</organism>
<dbReference type="AlphaFoldDB" id="A0A8J1TI78"/>
<feature type="region of interest" description="Disordered" evidence="2">
    <location>
        <begin position="509"/>
        <end position="534"/>
    </location>
</feature>
<dbReference type="InterPro" id="IPR002048">
    <property type="entry name" value="EF_hand_dom"/>
</dbReference>
<dbReference type="EMBL" id="CAIIXF020000002">
    <property type="protein sequence ID" value="CAH1777988.1"/>
    <property type="molecule type" value="Genomic_DNA"/>
</dbReference>
<dbReference type="Pfam" id="PF13516">
    <property type="entry name" value="LRR_6"/>
    <property type="match status" value="7"/>
</dbReference>
<dbReference type="Gene3D" id="3.80.10.10">
    <property type="entry name" value="Ribonuclease Inhibitor"/>
    <property type="match status" value="2"/>
</dbReference>
<comment type="caution">
    <text evidence="3">The sequence shown here is derived from an EMBL/GenBank/DDBJ whole genome shotgun (WGS) entry which is preliminary data.</text>
</comment>
<dbReference type="SUPFAM" id="SSF52047">
    <property type="entry name" value="RNI-like"/>
    <property type="match status" value="1"/>
</dbReference>
<evidence type="ECO:0000256" key="2">
    <source>
        <dbReference type="SAM" id="MobiDB-lite"/>
    </source>
</evidence>
<dbReference type="InterPro" id="IPR018247">
    <property type="entry name" value="EF_Hand_1_Ca_BS"/>
</dbReference>
<dbReference type="CDD" id="cd00051">
    <property type="entry name" value="EFh"/>
    <property type="match status" value="1"/>
</dbReference>
<keyword evidence="4" id="KW-1185">Reference proteome</keyword>
<proteinExistence type="predicted"/>
<feature type="compositionally biased region" description="Basic and acidic residues" evidence="2">
    <location>
        <begin position="13"/>
        <end position="40"/>
    </location>
</feature>
<name>A0A8J1TI78_OWEFU</name>
<dbReference type="InterPro" id="IPR001611">
    <property type="entry name" value="Leu-rich_rpt"/>
</dbReference>
<feature type="compositionally biased region" description="Polar residues" evidence="2">
    <location>
        <begin position="583"/>
        <end position="601"/>
    </location>
</feature>
<feature type="compositionally biased region" description="Polar residues" evidence="2">
    <location>
        <begin position="523"/>
        <end position="534"/>
    </location>
</feature>
<dbReference type="SUPFAM" id="SSF47473">
    <property type="entry name" value="EF-hand"/>
    <property type="match status" value="1"/>
</dbReference>
<protein>
    <submittedName>
        <fullName evidence="3">Uncharacterized protein</fullName>
    </submittedName>
</protein>
<keyword evidence="1" id="KW-0106">Calcium</keyword>
<dbReference type="InterPro" id="IPR011992">
    <property type="entry name" value="EF-hand-dom_pair"/>
</dbReference>
<dbReference type="SMART" id="SM00054">
    <property type="entry name" value="EFh"/>
    <property type="match status" value="2"/>
</dbReference>
<dbReference type="PROSITE" id="PS50222">
    <property type="entry name" value="EF_HAND_2"/>
    <property type="match status" value="2"/>
</dbReference>
<evidence type="ECO:0000256" key="1">
    <source>
        <dbReference type="ARBA" id="ARBA00022837"/>
    </source>
</evidence>